<reference evidence="3" key="1">
    <citation type="submission" date="2015-07" db="EMBL/GenBank/DDBJ databases">
        <title>Discovery of a poly(ethylene terephthalate assimilation.</title>
        <authorList>
            <person name="Yoshida S."/>
            <person name="Hiraga K."/>
            <person name="Takehana T."/>
            <person name="Taniguchi I."/>
            <person name="Yamaji H."/>
            <person name="Maeda Y."/>
            <person name="Toyohara K."/>
            <person name="Miyamoto K."/>
            <person name="Kimura Y."/>
            <person name="Oda K."/>
        </authorList>
    </citation>
    <scope>NUCLEOTIDE SEQUENCE [LARGE SCALE GENOMIC DNA]</scope>
    <source>
        <strain evidence="3">NBRC 110686 / TISTR 2288 / 201-F6</strain>
    </source>
</reference>
<accession>A0A0K8P8Q9</accession>
<organism evidence="2 3">
    <name type="scientific">Piscinibacter sakaiensis</name>
    <name type="common">Ideonella sakaiensis</name>
    <dbReference type="NCBI Taxonomy" id="1547922"/>
    <lineage>
        <taxon>Bacteria</taxon>
        <taxon>Pseudomonadati</taxon>
        <taxon>Pseudomonadota</taxon>
        <taxon>Betaproteobacteria</taxon>
        <taxon>Burkholderiales</taxon>
        <taxon>Sphaerotilaceae</taxon>
        <taxon>Piscinibacter</taxon>
    </lineage>
</organism>
<proteinExistence type="predicted"/>
<protein>
    <submittedName>
        <fullName evidence="2">Uncharacterized protein</fullName>
    </submittedName>
</protein>
<dbReference type="InterPro" id="IPR036412">
    <property type="entry name" value="HAD-like_sf"/>
</dbReference>
<reference evidence="2 3" key="2">
    <citation type="journal article" date="2016" name="Science">
        <title>A bacterium that degrades and assimilates poly(ethylene terephthalate).</title>
        <authorList>
            <person name="Yoshida S."/>
            <person name="Hiraga K."/>
            <person name="Takehana T."/>
            <person name="Taniguchi I."/>
            <person name="Yamaji H."/>
            <person name="Maeda Y."/>
            <person name="Toyohara K."/>
            <person name="Miyamoto K."/>
            <person name="Kimura Y."/>
            <person name="Oda K."/>
        </authorList>
    </citation>
    <scope>NUCLEOTIDE SEQUENCE [LARGE SCALE GENOMIC DNA]</scope>
    <source>
        <strain evidence="3">NBRC 110686 / TISTR 2288 / 201-F6</strain>
    </source>
</reference>
<evidence type="ECO:0000256" key="1">
    <source>
        <dbReference type="SAM" id="MobiDB-lite"/>
    </source>
</evidence>
<dbReference type="SUPFAM" id="SSF56784">
    <property type="entry name" value="HAD-like"/>
    <property type="match status" value="1"/>
</dbReference>
<name>A0A0K8P8Q9_PISS1</name>
<feature type="region of interest" description="Disordered" evidence="1">
    <location>
        <begin position="37"/>
        <end position="61"/>
    </location>
</feature>
<dbReference type="InterPro" id="IPR023214">
    <property type="entry name" value="HAD_sf"/>
</dbReference>
<dbReference type="RefSeq" id="WP_393940413.1">
    <property type="nucleotide sequence ID" value="NZ_JBFBPI010000129.1"/>
</dbReference>
<dbReference type="EMBL" id="BBYR01000129">
    <property type="protein sequence ID" value="GAP39033.1"/>
    <property type="molecule type" value="Genomic_DNA"/>
</dbReference>
<gene>
    <name evidence="2" type="ORF">ISF6_0560</name>
</gene>
<dbReference type="AlphaFoldDB" id="A0A0K8P8Q9"/>
<evidence type="ECO:0000313" key="2">
    <source>
        <dbReference type="EMBL" id="GAP39033.1"/>
    </source>
</evidence>
<dbReference type="Gene3D" id="3.40.50.1000">
    <property type="entry name" value="HAD superfamily/HAD-like"/>
    <property type="match status" value="1"/>
</dbReference>
<comment type="caution">
    <text evidence="2">The sequence shown here is derived from an EMBL/GenBank/DDBJ whole genome shotgun (WGS) entry which is preliminary data.</text>
</comment>
<dbReference type="Proteomes" id="UP000037660">
    <property type="component" value="Unassembled WGS sequence"/>
</dbReference>
<keyword evidence="3" id="KW-1185">Reference proteome</keyword>
<sequence>MGAQPADCMLVAPDGWNTAGAQGAGLRSGFVARGRPAEVRAGAPPERDVPDPLALPDRLGA</sequence>
<evidence type="ECO:0000313" key="3">
    <source>
        <dbReference type="Proteomes" id="UP000037660"/>
    </source>
</evidence>